<evidence type="ECO:0000313" key="3">
    <source>
        <dbReference type="EMBL" id="KAK1370851.1"/>
    </source>
</evidence>
<dbReference type="AlphaFoldDB" id="A0AAD8HPG1"/>
<sequence>MDLFLDAALGTALSELLRLVVTVEKRRGDFRGNLETLKNTLESAIFTLNELEKLNIILSRPEETTRQFINQLSQGVQGSVAVNTLRNGIGIQEINDKLDFMFKCLNIKYEYEIHVKKRHEALHSASCGAYLCGVSGSESVQGPPDEFEMLQVDAEIQTHSSDEFSSWVTVPSLPNSVVGLDKEPCEVISGPGSLQDPEIQSLDDQYAMSIACQSALPKDGSSRNPGDIVETPLYGVPEVVWKMEEASQIRKRFPGVVIRECSSEIIVRSPASKCQPTSTAGGKGKEKL</sequence>
<evidence type="ECO:0000256" key="1">
    <source>
        <dbReference type="SAM" id="MobiDB-lite"/>
    </source>
</evidence>
<protein>
    <recommendedName>
        <fullName evidence="2">RPW8 domain-containing protein</fullName>
    </recommendedName>
</protein>
<feature type="domain" description="RPW8" evidence="2">
    <location>
        <begin position="6"/>
        <end position="76"/>
    </location>
</feature>
<evidence type="ECO:0000313" key="4">
    <source>
        <dbReference type="Proteomes" id="UP001237642"/>
    </source>
</evidence>
<organism evidence="3 4">
    <name type="scientific">Heracleum sosnowskyi</name>
    <dbReference type="NCBI Taxonomy" id="360622"/>
    <lineage>
        <taxon>Eukaryota</taxon>
        <taxon>Viridiplantae</taxon>
        <taxon>Streptophyta</taxon>
        <taxon>Embryophyta</taxon>
        <taxon>Tracheophyta</taxon>
        <taxon>Spermatophyta</taxon>
        <taxon>Magnoliopsida</taxon>
        <taxon>eudicotyledons</taxon>
        <taxon>Gunneridae</taxon>
        <taxon>Pentapetalae</taxon>
        <taxon>asterids</taxon>
        <taxon>campanulids</taxon>
        <taxon>Apiales</taxon>
        <taxon>Apiaceae</taxon>
        <taxon>Apioideae</taxon>
        <taxon>apioid superclade</taxon>
        <taxon>Tordylieae</taxon>
        <taxon>Tordyliinae</taxon>
        <taxon>Heracleum</taxon>
    </lineage>
</organism>
<dbReference type="Proteomes" id="UP001237642">
    <property type="component" value="Unassembled WGS sequence"/>
</dbReference>
<name>A0AAD8HPG1_9APIA</name>
<gene>
    <name evidence="3" type="ORF">POM88_036943</name>
</gene>
<reference evidence="3" key="1">
    <citation type="submission" date="2023-02" db="EMBL/GenBank/DDBJ databases">
        <title>Genome of toxic invasive species Heracleum sosnowskyi carries increased number of genes despite the absence of recent whole-genome duplications.</title>
        <authorList>
            <person name="Schelkunov M."/>
            <person name="Shtratnikova V."/>
            <person name="Makarenko M."/>
            <person name="Klepikova A."/>
            <person name="Omelchenko D."/>
            <person name="Novikova G."/>
            <person name="Obukhova E."/>
            <person name="Bogdanov V."/>
            <person name="Penin A."/>
            <person name="Logacheva M."/>
        </authorList>
    </citation>
    <scope>NUCLEOTIDE SEQUENCE</scope>
    <source>
        <strain evidence="3">Hsosn_3</strain>
        <tissue evidence="3">Leaf</tissue>
    </source>
</reference>
<dbReference type="InterPro" id="IPR008808">
    <property type="entry name" value="Powdery_mildew-R_dom"/>
</dbReference>
<comment type="caution">
    <text evidence="3">The sequence shown here is derived from an EMBL/GenBank/DDBJ whole genome shotgun (WGS) entry which is preliminary data.</text>
</comment>
<evidence type="ECO:0000259" key="2">
    <source>
        <dbReference type="Pfam" id="PF05659"/>
    </source>
</evidence>
<dbReference type="Pfam" id="PF05659">
    <property type="entry name" value="RPW8"/>
    <property type="match status" value="1"/>
</dbReference>
<feature type="region of interest" description="Disordered" evidence="1">
    <location>
        <begin position="269"/>
        <end position="288"/>
    </location>
</feature>
<reference evidence="3" key="2">
    <citation type="submission" date="2023-05" db="EMBL/GenBank/DDBJ databases">
        <authorList>
            <person name="Schelkunov M.I."/>
        </authorList>
    </citation>
    <scope>NUCLEOTIDE SEQUENCE</scope>
    <source>
        <strain evidence="3">Hsosn_3</strain>
        <tissue evidence="3">Leaf</tissue>
    </source>
</reference>
<dbReference type="EMBL" id="JAUIZM010000008">
    <property type="protein sequence ID" value="KAK1370851.1"/>
    <property type="molecule type" value="Genomic_DNA"/>
</dbReference>
<keyword evidence="4" id="KW-1185">Reference proteome</keyword>
<proteinExistence type="predicted"/>
<accession>A0AAD8HPG1</accession>